<keyword evidence="1" id="KW-1133">Transmembrane helix</keyword>
<feature type="transmembrane region" description="Helical" evidence="1">
    <location>
        <begin position="213"/>
        <end position="231"/>
    </location>
</feature>
<name>A0ABW5QA60_9BACI</name>
<sequence>MKEIMWQKALDLALFEWKIKLTNRLLIQFITLITLFVYMITVFNDAHFEEPILIFEMLFIAFLLLGYGWSTPMEFQLQRINENHYASPVLFMLQNLPINKSTLIRSRFLLFYLNLAPLLILLFILFYISPAIRNVMTPYSYFVFSLFWISFSLSFGSFLPASDIRTRQMTQGKLLFYIFSFIVFISLITQLGDFVYGGSFINLIIYLSNHDPFWLALFSITLIPLTLVFWVKYLQKKISKEDYDLS</sequence>
<feature type="transmembrane region" description="Helical" evidence="1">
    <location>
        <begin position="109"/>
        <end position="129"/>
    </location>
</feature>
<reference evidence="3" key="1">
    <citation type="journal article" date="2019" name="Int. J. Syst. Evol. Microbiol.">
        <title>The Global Catalogue of Microorganisms (GCM) 10K type strain sequencing project: providing services to taxonomists for standard genome sequencing and annotation.</title>
        <authorList>
            <consortium name="The Broad Institute Genomics Platform"/>
            <consortium name="The Broad Institute Genome Sequencing Center for Infectious Disease"/>
            <person name="Wu L."/>
            <person name="Ma J."/>
        </authorList>
    </citation>
    <scope>NUCLEOTIDE SEQUENCE [LARGE SCALE GENOMIC DNA]</scope>
    <source>
        <strain evidence="3">TISTR 1571</strain>
    </source>
</reference>
<evidence type="ECO:0008006" key="4">
    <source>
        <dbReference type="Google" id="ProtNLM"/>
    </source>
</evidence>
<dbReference type="EMBL" id="JBHUMZ010000019">
    <property type="protein sequence ID" value="MFD2638806.1"/>
    <property type="molecule type" value="Genomic_DNA"/>
</dbReference>
<keyword evidence="3" id="KW-1185">Reference proteome</keyword>
<feature type="transmembrane region" description="Helical" evidence="1">
    <location>
        <begin position="52"/>
        <end position="69"/>
    </location>
</feature>
<feature type="transmembrane region" description="Helical" evidence="1">
    <location>
        <begin position="141"/>
        <end position="162"/>
    </location>
</feature>
<protein>
    <recommendedName>
        <fullName evidence="4">ABC-2 type transport system permease protein</fullName>
    </recommendedName>
</protein>
<evidence type="ECO:0000313" key="3">
    <source>
        <dbReference type="Proteomes" id="UP001597452"/>
    </source>
</evidence>
<evidence type="ECO:0000313" key="2">
    <source>
        <dbReference type="EMBL" id="MFD2638806.1"/>
    </source>
</evidence>
<dbReference type="Proteomes" id="UP001597452">
    <property type="component" value="Unassembled WGS sequence"/>
</dbReference>
<feature type="transmembrane region" description="Helical" evidence="1">
    <location>
        <begin position="21"/>
        <end position="40"/>
    </location>
</feature>
<gene>
    <name evidence="2" type="ORF">ACFSW4_08025</name>
</gene>
<keyword evidence="1" id="KW-0812">Transmembrane</keyword>
<organism evidence="2 3">
    <name type="scientific">Piscibacillus salipiscarius</name>
    <dbReference type="NCBI Taxonomy" id="299480"/>
    <lineage>
        <taxon>Bacteria</taxon>
        <taxon>Bacillati</taxon>
        <taxon>Bacillota</taxon>
        <taxon>Bacilli</taxon>
        <taxon>Bacillales</taxon>
        <taxon>Bacillaceae</taxon>
        <taxon>Piscibacillus</taxon>
    </lineage>
</organism>
<keyword evidence="1" id="KW-0472">Membrane</keyword>
<proteinExistence type="predicted"/>
<comment type="caution">
    <text evidence="2">The sequence shown here is derived from an EMBL/GenBank/DDBJ whole genome shotgun (WGS) entry which is preliminary data.</text>
</comment>
<accession>A0ABW5QA60</accession>
<evidence type="ECO:0000256" key="1">
    <source>
        <dbReference type="SAM" id="Phobius"/>
    </source>
</evidence>
<feature type="transmembrane region" description="Helical" evidence="1">
    <location>
        <begin position="174"/>
        <end position="207"/>
    </location>
</feature>